<evidence type="ECO:0000259" key="4">
    <source>
        <dbReference type="Pfam" id="PF04715"/>
    </source>
</evidence>
<dbReference type="Gene3D" id="3.60.120.10">
    <property type="entry name" value="Anthranilate synthase"/>
    <property type="match status" value="1"/>
</dbReference>
<dbReference type="AlphaFoldDB" id="A0A0H1RCF0"/>
<evidence type="ECO:0000256" key="1">
    <source>
        <dbReference type="ARBA" id="ARBA00013139"/>
    </source>
</evidence>
<proteinExistence type="predicted"/>
<protein>
    <recommendedName>
        <fullName evidence="1">aminodeoxychorismate synthase</fullName>
        <ecNumber evidence="1">2.6.1.85</ecNumber>
    </recommendedName>
</protein>
<dbReference type="EC" id="2.6.1.85" evidence="1"/>
<dbReference type="GO" id="GO:0000162">
    <property type="term" value="P:L-tryptophan biosynthetic process"/>
    <property type="evidence" value="ECO:0007669"/>
    <property type="project" value="TreeGrafter"/>
</dbReference>
<organism evidence="5 6">
    <name type="scientific">Microvirga vignae</name>
    <dbReference type="NCBI Taxonomy" id="1225564"/>
    <lineage>
        <taxon>Bacteria</taxon>
        <taxon>Pseudomonadati</taxon>
        <taxon>Pseudomonadota</taxon>
        <taxon>Alphaproteobacteria</taxon>
        <taxon>Hyphomicrobiales</taxon>
        <taxon>Methylobacteriaceae</taxon>
        <taxon>Microvirga</taxon>
    </lineage>
</organism>
<dbReference type="PANTHER" id="PTHR11236">
    <property type="entry name" value="AMINOBENZOATE/ANTHRANILATE SYNTHASE"/>
    <property type="match status" value="1"/>
</dbReference>
<evidence type="ECO:0000313" key="5">
    <source>
        <dbReference type="EMBL" id="KLK92526.1"/>
    </source>
</evidence>
<evidence type="ECO:0000313" key="6">
    <source>
        <dbReference type="Proteomes" id="UP000035489"/>
    </source>
</evidence>
<dbReference type="SUPFAM" id="SSF56322">
    <property type="entry name" value="ADC synthase"/>
    <property type="match status" value="1"/>
</dbReference>
<dbReference type="STRING" id="1225564.AA309_14270"/>
<gene>
    <name evidence="5" type="ORF">AA309_14270</name>
</gene>
<keyword evidence="2" id="KW-0808">Transferase</keyword>
<dbReference type="Pfam" id="PF04715">
    <property type="entry name" value="Anth_synt_I_N"/>
    <property type="match status" value="1"/>
</dbReference>
<evidence type="ECO:0000256" key="2">
    <source>
        <dbReference type="ARBA" id="ARBA00022679"/>
    </source>
</evidence>
<dbReference type="GO" id="GO:0009396">
    <property type="term" value="P:folic acid-containing compound biosynthetic process"/>
    <property type="evidence" value="ECO:0007669"/>
    <property type="project" value="InterPro"/>
</dbReference>
<evidence type="ECO:0000259" key="3">
    <source>
        <dbReference type="Pfam" id="PF00425"/>
    </source>
</evidence>
<feature type="domain" description="Anthranilate synthase component I N-terminal" evidence="4">
    <location>
        <begin position="7"/>
        <end position="120"/>
    </location>
</feature>
<dbReference type="Pfam" id="PF00425">
    <property type="entry name" value="Chorismate_bind"/>
    <property type="match status" value="1"/>
</dbReference>
<accession>A0A0H1RCF0</accession>
<dbReference type="InterPro" id="IPR006805">
    <property type="entry name" value="Anth_synth_I_N"/>
</dbReference>
<dbReference type="InterPro" id="IPR005802">
    <property type="entry name" value="ADC_synth_comp_1"/>
</dbReference>
<dbReference type="EMBL" id="LCYG01000033">
    <property type="protein sequence ID" value="KLK92526.1"/>
    <property type="molecule type" value="Genomic_DNA"/>
</dbReference>
<keyword evidence="6" id="KW-1185">Reference proteome</keyword>
<dbReference type="PRINTS" id="PR00095">
    <property type="entry name" value="ANTSNTHASEI"/>
</dbReference>
<dbReference type="GO" id="GO:0046820">
    <property type="term" value="F:4-amino-4-deoxychorismate synthase activity"/>
    <property type="evidence" value="ECO:0007669"/>
    <property type="project" value="UniProtKB-EC"/>
</dbReference>
<dbReference type="InterPro" id="IPR005801">
    <property type="entry name" value="ADC_synthase"/>
</dbReference>
<name>A0A0H1RCF0_9HYPH</name>
<dbReference type="NCBIfam" id="TIGR00553">
    <property type="entry name" value="pabB"/>
    <property type="match status" value="1"/>
</dbReference>
<dbReference type="PANTHER" id="PTHR11236:SF50">
    <property type="entry name" value="AMINODEOXYCHORISMATE SYNTHASE COMPONENT 1"/>
    <property type="match status" value="1"/>
</dbReference>
<sequence>MSHLPDLLFLDSALRHPVLGRYSFVAADPFGRFVVRGGRALWNGDLLPQPPLSALRSLLDRYRQSRIDSLPPFQGGAAGYFAYDFRHTLERLTPAPTDVPCPEAVLPFYDIVVSFDHRSGDAWLLSTGWPEQDPDKRQKRAAARAQQFRRLLGHGPRQLRDRRLASPWTSNFSASGYMKAVKAVIDSILAGDIFQANIAQRFTAQVSDEFDALAFYGQLRRVNPATFGAFLNFDESTIASSSPERFVKVDQGCVETRPIKGTAARSSDQQRDRDLAETLLRSDKDRAENLMIVDLLRNDLSRVCKPHTVRAPMLCSLESYAAVHHLVSVVEGQLHSGLTATDVIAACFPGGSITGAPKIRAMEIITRIERCARQVYCGSIGYFGFDGTADTNIAIRTIMLTDGSAVFHAGGGITALSDPRAEYEETLAKAQRIFAAFEA</sequence>
<reference evidence="5 6" key="1">
    <citation type="submission" date="2015-05" db="EMBL/GenBank/DDBJ databases">
        <title>Draft genome sequence of Microvirga vignae strain BR3299, a novel nitrogen fixing bacteria isolated from Brazil semi-aired region.</title>
        <authorList>
            <person name="Zilli J.E."/>
            <person name="Passos S.R."/>
            <person name="Leite J."/>
            <person name="Baldani J.I."/>
            <person name="Xavier G.R."/>
            <person name="Rumjaneck N.G."/>
            <person name="Simoes-Araujo J.L."/>
        </authorList>
    </citation>
    <scope>NUCLEOTIDE SEQUENCE [LARGE SCALE GENOMIC DNA]</scope>
    <source>
        <strain evidence="5 6">BR3299</strain>
    </source>
</reference>
<feature type="domain" description="Chorismate-utilising enzyme C-terminal" evidence="3">
    <location>
        <begin position="175"/>
        <end position="429"/>
    </location>
</feature>
<dbReference type="Proteomes" id="UP000035489">
    <property type="component" value="Unassembled WGS sequence"/>
</dbReference>
<comment type="caution">
    <text evidence="5">The sequence shown here is derived from an EMBL/GenBank/DDBJ whole genome shotgun (WGS) entry which is preliminary data.</text>
</comment>
<dbReference type="InterPro" id="IPR015890">
    <property type="entry name" value="Chorismate_C"/>
</dbReference>
<dbReference type="InterPro" id="IPR019999">
    <property type="entry name" value="Anth_synth_I-like"/>
</dbReference>
<dbReference type="PATRIC" id="fig|1225564.3.peg.3720"/>